<evidence type="ECO:0000259" key="13">
    <source>
        <dbReference type="Pfam" id="PF00662"/>
    </source>
</evidence>
<evidence type="ECO:0000256" key="3">
    <source>
        <dbReference type="ARBA" id="ARBA00022449"/>
    </source>
</evidence>
<feature type="transmembrane region" description="Helical" evidence="11">
    <location>
        <begin position="381"/>
        <end position="404"/>
    </location>
</feature>
<evidence type="ECO:0000259" key="12">
    <source>
        <dbReference type="Pfam" id="PF00361"/>
    </source>
</evidence>
<dbReference type="GO" id="GO:0005886">
    <property type="term" value="C:plasma membrane"/>
    <property type="evidence" value="ECO:0007669"/>
    <property type="project" value="UniProtKB-SubCell"/>
</dbReference>
<feature type="domain" description="NADH:quinone oxidoreductase/Mrp antiporter transmembrane" evidence="12">
    <location>
        <begin position="143"/>
        <end position="406"/>
    </location>
</feature>
<evidence type="ECO:0000259" key="16">
    <source>
        <dbReference type="Pfam" id="PF20501"/>
    </source>
</evidence>
<dbReference type="PANTHER" id="PTHR43373:SF1">
    <property type="entry name" value="NA(+)_H(+) ANTIPORTER SUBUNIT A"/>
    <property type="match status" value="1"/>
</dbReference>
<feature type="transmembrane region" description="Helical" evidence="11">
    <location>
        <begin position="424"/>
        <end position="445"/>
    </location>
</feature>
<keyword evidence="8 11" id="KW-0472">Membrane</keyword>
<dbReference type="GO" id="GO:0006811">
    <property type="term" value="P:monoatomic ion transport"/>
    <property type="evidence" value="ECO:0007669"/>
    <property type="project" value="UniProtKB-KW"/>
</dbReference>
<evidence type="ECO:0000313" key="18">
    <source>
        <dbReference type="Proteomes" id="UP000234206"/>
    </source>
</evidence>
<dbReference type="Pfam" id="PF00361">
    <property type="entry name" value="Proton_antipo_M"/>
    <property type="match status" value="1"/>
</dbReference>
<feature type="domain" description="NADH-Ubiquinone oxidoreductase (complex I) chain 5 N-terminal" evidence="13">
    <location>
        <begin position="75"/>
        <end position="119"/>
    </location>
</feature>
<protein>
    <submittedName>
        <fullName evidence="17">Na+/H+ antiporter subunit A</fullName>
    </submittedName>
</protein>
<dbReference type="Pfam" id="PF13244">
    <property type="entry name" value="MbhD"/>
    <property type="match status" value="1"/>
</dbReference>
<dbReference type="InterPro" id="IPR001516">
    <property type="entry name" value="Proton_antipo_N"/>
</dbReference>
<feature type="transmembrane region" description="Helical" evidence="11">
    <location>
        <begin position="666"/>
        <end position="684"/>
    </location>
</feature>
<feature type="transmembrane region" description="Helical" evidence="11">
    <location>
        <begin position="886"/>
        <end position="909"/>
    </location>
</feature>
<dbReference type="InterPro" id="IPR025383">
    <property type="entry name" value="MrpA_C/MbhD"/>
</dbReference>
<evidence type="ECO:0000256" key="10">
    <source>
        <dbReference type="SAM" id="MobiDB-lite"/>
    </source>
</evidence>
<evidence type="ECO:0000256" key="8">
    <source>
        <dbReference type="ARBA" id="ARBA00023136"/>
    </source>
</evidence>
<keyword evidence="4" id="KW-1003">Cell membrane</keyword>
<evidence type="ECO:0000256" key="6">
    <source>
        <dbReference type="ARBA" id="ARBA00022989"/>
    </source>
</evidence>
<keyword evidence="5 9" id="KW-0812">Transmembrane</keyword>
<comment type="caution">
    <text evidence="17">The sequence shown here is derived from an EMBL/GenBank/DDBJ whole genome shotgun (WGS) entry which is preliminary data.</text>
</comment>
<feature type="transmembrane region" description="Helical" evidence="11">
    <location>
        <begin position="704"/>
        <end position="724"/>
    </location>
</feature>
<evidence type="ECO:0000313" key="17">
    <source>
        <dbReference type="EMBL" id="PKZ41529.1"/>
    </source>
</evidence>
<dbReference type="Pfam" id="PF04039">
    <property type="entry name" value="MnhB"/>
    <property type="match status" value="1"/>
</dbReference>
<dbReference type="AlphaFoldDB" id="A0A2I1PA70"/>
<dbReference type="InterPro" id="IPR050616">
    <property type="entry name" value="CPA3_Na-H_Antiporter_A"/>
</dbReference>
<dbReference type="GO" id="GO:0015297">
    <property type="term" value="F:antiporter activity"/>
    <property type="evidence" value="ECO:0007669"/>
    <property type="project" value="UniProtKB-KW"/>
</dbReference>
<evidence type="ECO:0000259" key="15">
    <source>
        <dbReference type="Pfam" id="PF13244"/>
    </source>
</evidence>
<dbReference type="InterPro" id="IPR007182">
    <property type="entry name" value="MnhB"/>
</dbReference>
<feature type="transmembrane region" description="Helical" evidence="11">
    <location>
        <begin position="617"/>
        <end position="635"/>
    </location>
</feature>
<feature type="transmembrane region" description="Helical" evidence="11">
    <location>
        <begin position="642"/>
        <end position="660"/>
    </location>
</feature>
<feature type="transmembrane region" description="Helical" evidence="11">
    <location>
        <begin position="179"/>
        <end position="204"/>
    </location>
</feature>
<dbReference type="Pfam" id="PF00662">
    <property type="entry name" value="Proton_antipo_N"/>
    <property type="match status" value="1"/>
</dbReference>
<dbReference type="PRINTS" id="PR01434">
    <property type="entry name" value="NADHDHGNASE5"/>
</dbReference>
<feature type="transmembrane region" description="Helical" evidence="11">
    <location>
        <begin position="929"/>
        <end position="953"/>
    </location>
</feature>
<feature type="transmembrane region" description="Helical" evidence="11">
    <location>
        <begin position="284"/>
        <end position="304"/>
    </location>
</feature>
<evidence type="ECO:0000256" key="9">
    <source>
        <dbReference type="RuleBase" id="RU000320"/>
    </source>
</evidence>
<feature type="transmembrane region" description="Helical" evidence="11">
    <location>
        <begin position="856"/>
        <end position="874"/>
    </location>
</feature>
<accession>A0A2I1PA70</accession>
<feature type="domain" description="MrpA C-terminal/MbhE" evidence="16">
    <location>
        <begin position="704"/>
        <end position="778"/>
    </location>
</feature>
<dbReference type="InterPro" id="IPR001750">
    <property type="entry name" value="ND/Mrp_TM"/>
</dbReference>
<dbReference type="OrthoDB" id="9811798at2"/>
<evidence type="ECO:0000256" key="7">
    <source>
        <dbReference type="ARBA" id="ARBA00023065"/>
    </source>
</evidence>
<evidence type="ECO:0000256" key="1">
    <source>
        <dbReference type="ARBA" id="ARBA00004651"/>
    </source>
</evidence>
<keyword evidence="7" id="KW-0406">Ion transport</keyword>
<dbReference type="InterPro" id="IPR046806">
    <property type="entry name" value="MrpA_C/MbhE"/>
</dbReference>
<feature type="transmembrane region" description="Helical" evidence="11">
    <location>
        <begin position="465"/>
        <end position="489"/>
    </location>
</feature>
<keyword evidence="2" id="KW-0813">Transport</keyword>
<dbReference type="Pfam" id="PF20501">
    <property type="entry name" value="MbhE"/>
    <property type="match status" value="1"/>
</dbReference>
<evidence type="ECO:0000256" key="11">
    <source>
        <dbReference type="SAM" id="Phobius"/>
    </source>
</evidence>
<keyword evidence="18" id="KW-1185">Reference proteome</keyword>
<feature type="transmembrane region" description="Helical" evidence="11">
    <location>
        <begin position="216"/>
        <end position="233"/>
    </location>
</feature>
<feature type="region of interest" description="Disordered" evidence="10">
    <location>
        <begin position="967"/>
        <end position="1003"/>
    </location>
</feature>
<feature type="transmembrane region" description="Helical" evidence="11">
    <location>
        <begin position="91"/>
        <end position="110"/>
    </location>
</feature>
<feature type="transmembrane region" description="Helical" evidence="11">
    <location>
        <begin position="583"/>
        <end position="602"/>
    </location>
</feature>
<dbReference type="EMBL" id="PKIZ01000012">
    <property type="protein sequence ID" value="PKZ41529.1"/>
    <property type="molecule type" value="Genomic_DNA"/>
</dbReference>
<feature type="transmembrane region" description="Helical" evidence="11">
    <location>
        <begin position="146"/>
        <end position="167"/>
    </location>
</feature>
<evidence type="ECO:0000259" key="14">
    <source>
        <dbReference type="Pfam" id="PF04039"/>
    </source>
</evidence>
<dbReference type="NCBIfam" id="NF009284">
    <property type="entry name" value="PRK12644.1"/>
    <property type="match status" value="1"/>
</dbReference>
<proteinExistence type="predicted"/>
<keyword evidence="3" id="KW-0050">Antiport</keyword>
<keyword evidence="6 11" id="KW-1133">Transmembrane helix</keyword>
<feature type="transmembrane region" description="Helical" evidence="11">
    <location>
        <begin position="761"/>
        <end position="780"/>
    </location>
</feature>
<feature type="domain" description="Na+/H+ antiporter MnhB subunit-related protein" evidence="14">
    <location>
        <begin position="827"/>
        <end position="948"/>
    </location>
</feature>
<comment type="subcellular location">
    <subcellularLocation>
        <location evidence="1">Cell membrane</location>
        <topology evidence="1">Multi-pass membrane protein</topology>
    </subcellularLocation>
    <subcellularLocation>
        <location evidence="9">Membrane</location>
        <topology evidence="9">Multi-pass membrane protein</topology>
    </subcellularLocation>
</comment>
<evidence type="ECO:0000256" key="2">
    <source>
        <dbReference type="ARBA" id="ARBA00022448"/>
    </source>
</evidence>
<reference evidence="17 18" key="1">
    <citation type="submission" date="2017-12" db="EMBL/GenBank/DDBJ databases">
        <title>Phylogenetic diversity of female urinary microbiome.</title>
        <authorList>
            <person name="Thomas-White K."/>
            <person name="Wolfe A.J."/>
        </authorList>
    </citation>
    <scope>NUCLEOTIDE SEQUENCE [LARGE SCALE GENOMIC DNA]</scope>
    <source>
        <strain evidence="17 18">UMB1298</strain>
    </source>
</reference>
<dbReference type="RefSeq" id="WP_101849696.1">
    <property type="nucleotide sequence ID" value="NZ_PKIZ01000012.1"/>
</dbReference>
<feature type="transmembrane region" description="Helical" evidence="11">
    <location>
        <begin position="830"/>
        <end position="850"/>
    </location>
</feature>
<organism evidence="17 18">
    <name type="scientific">Kytococcus schroeteri</name>
    <dbReference type="NCBI Taxonomy" id="138300"/>
    <lineage>
        <taxon>Bacteria</taxon>
        <taxon>Bacillati</taxon>
        <taxon>Actinomycetota</taxon>
        <taxon>Actinomycetes</taxon>
        <taxon>Micrococcales</taxon>
        <taxon>Kytococcaceae</taxon>
        <taxon>Kytococcus</taxon>
    </lineage>
</organism>
<feature type="transmembrane region" description="Helical" evidence="11">
    <location>
        <begin position="338"/>
        <end position="360"/>
    </location>
</feature>
<dbReference type="PANTHER" id="PTHR43373">
    <property type="entry name" value="NA(+)/H(+) ANTIPORTER SUBUNIT"/>
    <property type="match status" value="1"/>
</dbReference>
<sequence>MLVLILAHLVAALAAPWLVRAMGSRAFIPLSVPSLATVVYLVRQAATVHAGATDHPHHGVGHGSAGLPPAVTESWTWVPQLGMDLDFRLDGLSWLLAMVVAGVGTLVLLYCTGYFSDDEEGLGLFAGSLTAFAGAMLGLVTTDNMLVLYVFWELTSILSFLLIGHRITSRHSRSAAMEALVITAGGGLAMLVGIIGLGAATGSYSISNLLAHPPQVDALVTTSVVLLLVGAFTKSAQVPFHFWLPGAMAAPTPVSAYLHAAAMVKAGIYLVARFAPAFAHLEVWQWAVLLLGGPTMLVGAYRSLRQVDIKLVLAYGTVSQLGFLVLVVGHGTQDAARAGLVLLLAHALFKGSLFLVVGAIDHCTGTRDLRRLSGLSRSMPLLFATACVSAASMAGLPPLLGFVSKEGAYTALDPTVHGWATREGVAFLVVLVGSMMTFAYSARFLWGAFRTQRTKPATPVHAPGFFLQASPALLAVGTIVLGLASGPLLEPVVGNYASFWPASEHPLHLGLWHGWTVVLAFTLLTYAVGVVLHLRRRQVNGFQRGVAALGLPGAERGFQLTMRAVDRGALAVTGLFQRGSLPVTLGMIFVVAVAVPVGVLLMQDVPMPEHYRLMDSWAQLGVAVVTAAAGVLAALSTRRLRAVVLAGVTGYGSAALFMLYGAPDLALTQLMVESISIVVFILVLRRMAGQFPDTPRRVEKVLRVLIAVGVAGVLTLVALVSAASRAHVPASAGLLETAYTKGGGHNVVNVILVDTRGWDTMGEIAVVLVCATGVASLVFLREEVLETARVAASATRTRRTMHLEADTEGSRWLADAVNMKHTRRSAVLEVVTRLVFHSMVVWSLYVLLVGHDAPGGGFAGGLIATLALTVRYLAGEADELRAAAPVLSGTLMGAGLGLAVTTGVLGMVAGGEPLQSWVFNLDVPVLGHLHLVTPAFFDVGVYLVVVGMGVGLLTSLGAGVDQQIESERGEGHRDALSRHADDEFHRYGLRHTDRPVERPEVDA</sequence>
<evidence type="ECO:0000256" key="4">
    <source>
        <dbReference type="ARBA" id="ARBA00022475"/>
    </source>
</evidence>
<feature type="transmembrane region" description="Helical" evidence="11">
    <location>
        <begin position="311"/>
        <end position="332"/>
    </location>
</feature>
<name>A0A2I1PA70_9MICO</name>
<feature type="transmembrane region" description="Helical" evidence="11">
    <location>
        <begin position="509"/>
        <end position="534"/>
    </location>
</feature>
<dbReference type="Proteomes" id="UP000234206">
    <property type="component" value="Unassembled WGS sequence"/>
</dbReference>
<gene>
    <name evidence="17" type="ORF">CYJ76_07390</name>
</gene>
<evidence type="ECO:0000256" key="5">
    <source>
        <dbReference type="ARBA" id="ARBA00022692"/>
    </source>
</evidence>
<feature type="transmembrane region" description="Helical" evidence="11">
    <location>
        <begin position="122"/>
        <end position="140"/>
    </location>
</feature>
<feature type="domain" description="MrpA C-terminal/MbhD" evidence="15">
    <location>
        <begin position="625"/>
        <end position="687"/>
    </location>
</feature>